<dbReference type="EMBL" id="AP021876">
    <property type="protein sequence ID" value="BBO81714.1"/>
    <property type="molecule type" value="Genomic_DNA"/>
</dbReference>
<feature type="transmembrane region" description="Helical" evidence="1">
    <location>
        <begin position="82"/>
        <end position="102"/>
    </location>
</feature>
<feature type="transmembrane region" description="Helical" evidence="1">
    <location>
        <begin position="46"/>
        <end position="76"/>
    </location>
</feature>
<keyword evidence="1" id="KW-0812">Transmembrane</keyword>
<reference evidence="2 3" key="1">
    <citation type="submission" date="2019-11" db="EMBL/GenBank/DDBJ databases">
        <title>Comparative genomics of hydrocarbon-degrading Desulfosarcina strains.</title>
        <authorList>
            <person name="Watanabe M."/>
            <person name="Kojima H."/>
            <person name="Fukui M."/>
        </authorList>
    </citation>
    <scope>NUCLEOTIDE SEQUENCE [LARGE SCALE GENOMIC DNA]</scope>
    <source>
        <strain evidence="2 3">28bB2T</strain>
    </source>
</reference>
<evidence type="ECO:0008006" key="4">
    <source>
        <dbReference type="Google" id="ProtNLM"/>
    </source>
</evidence>
<dbReference type="KEGG" id="dov:DSCO28_22800"/>
<keyword evidence="1" id="KW-0472">Membrane</keyword>
<accession>A0A5K7ZK08</accession>
<proteinExistence type="predicted"/>
<evidence type="ECO:0000256" key="1">
    <source>
        <dbReference type="SAM" id="Phobius"/>
    </source>
</evidence>
<sequence>MLQTARAADILMTRREKQSVPVGLIERHPGEHHVVDPKDSYWRKQLYFASSIGIFYILIIALFGIPLLGTFVVILIKGALDLRYLIIAGGCVGAVALAWLTYRALKKLWWRIQRDGTLAGETARRNLLMGKPFEISIFSGMLRFSCGQPPSDAPLALPHSEQALLPQETGRADAAGILDQLDRLAELKRSGDIDDDEFNLLKTMLIESSDVPKAVENDHAG</sequence>
<organism evidence="2 3">
    <name type="scientific">Desulfosarcina ovata subsp. sediminis</name>
    <dbReference type="NCBI Taxonomy" id="885957"/>
    <lineage>
        <taxon>Bacteria</taxon>
        <taxon>Pseudomonadati</taxon>
        <taxon>Thermodesulfobacteriota</taxon>
        <taxon>Desulfobacteria</taxon>
        <taxon>Desulfobacterales</taxon>
        <taxon>Desulfosarcinaceae</taxon>
        <taxon>Desulfosarcina</taxon>
    </lineage>
</organism>
<protein>
    <recommendedName>
        <fullName evidence="4">SHOCT domain-containing protein</fullName>
    </recommendedName>
</protein>
<keyword evidence="1" id="KW-1133">Transmembrane helix</keyword>
<name>A0A5K7ZK08_9BACT</name>
<gene>
    <name evidence="2" type="ORF">DSCO28_22800</name>
</gene>
<evidence type="ECO:0000313" key="2">
    <source>
        <dbReference type="EMBL" id="BBO81714.1"/>
    </source>
</evidence>
<dbReference type="Proteomes" id="UP000425960">
    <property type="component" value="Chromosome"/>
</dbReference>
<dbReference type="AlphaFoldDB" id="A0A5K7ZK08"/>
<evidence type="ECO:0000313" key="3">
    <source>
        <dbReference type="Proteomes" id="UP000425960"/>
    </source>
</evidence>